<dbReference type="Pfam" id="PF22772">
    <property type="entry name" value="WsaF_C"/>
    <property type="match status" value="1"/>
</dbReference>
<accession>A0A2T5BE82</accession>
<organism evidence="3 4">
    <name type="scientific">Mycoplana dimorpha</name>
    <dbReference type="NCBI Taxonomy" id="28320"/>
    <lineage>
        <taxon>Bacteria</taxon>
        <taxon>Pseudomonadati</taxon>
        <taxon>Pseudomonadota</taxon>
        <taxon>Alphaproteobacteria</taxon>
        <taxon>Hyphomicrobiales</taxon>
        <taxon>Rhizobiaceae</taxon>
        <taxon>Mycoplana</taxon>
    </lineage>
</organism>
<name>A0A2T5BE82_MYCDI</name>
<dbReference type="Pfam" id="PF21374">
    <property type="entry name" value="WsaF_N"/>
    <property type="match status" value="1"/>
</dbReference>
<evidence type="ECO:0000313" key="4">
    <source>
        <dbReference type="Proteomes" id="UP000241247"/>
    </source>
</evidence>
<dbReference type="SUPFAM" id="SSF53756">
    <property type="entry name" value="UDP-Glycosyltransferase/glycogen phosphorylase"/>
    <property type="match status" value="1"/>
</dbReference>
<evidence type="ECO:0008006" key="5">
    <source>
        <dbReference type="Google" id="ProtNLM"/>
    </source>
</evidence>
<dbReference type="AlphaFoldDB" id="A0A2T5BE82"/>
<reference evidence="3 4" key="1">
    <citation type="submission" date="2018-04" db="EMBL/GenBank/DDBJ databases">
        <title>Genomic Encyclopedia of Type Strains, Phase IV (KMG-IV): sequencing the most valuable type-strain genomes for metagenomic binning, comparative biology and taxonomic classification.</title>
        <authorList>
            <person name="Goeker M."/>
        </authorList>
    </citation>
    <scope>NUCLEOTIDE SEQUENCE [LARGE SCALE GENOMIC DNA]</scope>
    <source>
        <strain evidence="3 4">DSM 7138</strain>
    </source>
</reference>
<dbReference type="Proteomes" id="UP000241247">
    <property type="component" value="Unassembled WGS sequence"/>
</dbReference>
<proteinExistence type="predicted"/>
<dbReference type="GO" id="GO:0030247">
    <property type="term" value="F:polysaccharide binding"/>
    <property type="evidence" value="ECO:0007669"/>
    <property type="project" value="InterPro"/>
</dbReference>
<sequence>MDNKIRNSSDYSHCRPGVADKLTTSVDAVEVARWQKQGRKTLGSALSSTRLQIERRTRQIYNLLTNEGFTAVADRVRAKAVDWIKPRKFTWEVRPEDVIAADLERRPLNCLLPIVADQPIMINWVMVPAGPGSGGHTTISRIIRYLQAKGHKNRVYFYDPYGGDQKYYEHLARQHYGITCEIGWVRNGMSDAHAVVATSWPSAYAVYNAGTAGKRFYFVQDYEPYFYPVGTNSALAENTYRMGFHGITAGRWLADKLSREFGMDTDSFPFGCDTARYHYEASARRSGIAFYARPETPRRAVELGLLALELFAKRQPGIELHLFGTDMAGTSLKFIDHGVASPEKLNDVYNSCRAGLALSLTNVSLVPHEMLACGCIPVVNDAGHNRMVLDNPYVRYAPLTPSGLAAALDDVVCAPDADAHSKRAAASVLTMSWDTAGAAVEEALYRSLLRAN</sequence>
<dbReference type="InterPro" id="IPR055050">
    <property type="entry name" value="WsaF_C"/>
</dbReference>
<dbReference type="InterPro" id="IPR048510">
    <property type="entry name" value="WsaF_N"/>
</dbReference>
<evidence type="ECO:0000313" key="3">
    <source>
        <dbReference type="EMBL" id="PTM97183.1"/>
    </source>
</evidence>
<dbReference type="Gene3D" id="3.40.50.11090">
    <property type="match status" value="1"/>
</dbReference>
<comment type="caution">
    <text evidence="3">The sequence shown here is derived from an EMBL/GenBank/DDBJ whole genome shotgun (WGS) entry which is preliminary data.</text>
</comment>
<gene>
    <name evidence="3" type="ORF">C7449_10251</name>
</gene>
<dbReference type="RefSeq" id="WP_245414284.1">
    <property type="nucleotide sequence ID" value="NZ_JBHEEX010000015.1"/>
</dbReference>
<keyword evidence="4" id="KW-1185">Reference proteome</keyword>
<feature type="domain" description="WsaF N-terminal" evidence="1">
    <location>
        <begin position="213"/>
        <end position="245"/>
    </location>
</feature>
<protein>
    <recommendedName>
        <fullName evidence="5">Glycosyltransferase involved in cell wall biosynthesis</fullName>
    </recommendedName>
</protein>
<feature type="domain" description="WsaF C-terminal" evidence="2">
    <location>
        <begin position="288"/>
        <end position="408"/>
    </location>
</feature>
<dbReference type="EMBL" id="PZZZ01000002">
    <property type="protein sequence ID" value="PTM97183.1"/>
    <property type="molecule type" value="Genomic_DNA"/>
</dbReference>
<dbReference type="Gene3D" id="3.40.50.2000">
    <property type="entry name" value="Glycogen Phosphorylase B"/>
    <property type="match status" value="1"/>
</dbReference>
<evidence type="ECO:0000259" key="1">
    <source>
        <dbReference type="Pfam" id="PF21374"/>
    </source>
</evidence>
<evidence type="ECO:0000259" key="2">
    <source>
        <dbReference type="Pfam" id="PF22772"/>
    </source>
</evidence>